<accession>A0A3B1CGA4</accession>
<gene>
    <name evidence="1" type="ORF">MNBD_NITROSPINAE02-1723</name>
</gene>
<reference evidence="1" key="1">
    <citation type="submission" date="2018-06" db="EMBL/GenBank/DDBJ databases">
        <authorList>
            <person name="Zhirakovskaya E."/>
        </authorList>
    </citation>
    <scope>NUCLEOTIDE SEQUENCE</scope>
</reference>
<proteinExistence type="predicted"/>
<protein>
    <submittedName>
        <fullName evidence="1">Uncharacterized protein</fullName>
    </submittedName>
</protein>
<organism evidence="1">
    <name type="scientific">hydrothermal vent metagenome</name>
    <dbReference type="NCBI Taxonomy" id="652676"/>
    <lineage>
        <taxon>unclassified sequences</taxon>
        <taxon>metagenomes</taxon>
        <taxon>ecological metagenomes</taxon>
    </lineage>
</organism>
<evidence type="ECO:0000313" key="1">
    <source>
        <dbReference type="EMBL" id="VAX15807.1"/>
    </source>
</evidence>
<dbReference type="EMBL" id="UOGE01000001">
    <property type="protein sequence ID" value="VAX15807.1"/>
    <property type="molecule type" value="Genomic_DNA"/>
</dbReference>
<dbReference type="AlphaFoldDB" id="A0A3B1CGA4"/>
<name>A0A3B1CGA4_9ZZZZ</name>
<sequence>MPFSEAVEQVIKELPMEGAVGELVGFLKKSKRGITL</sequence>